<evidence type="ECO:0000256" key="1">
    <source>
        <dbReference type="ARBA" id="ARBA00023015"/>
    </source>
</evidence>
<sequence>MYGKSERLEDYEHAAGTAQAMMTTLVSGTTRPFAPAARGRLFIAQAGAVQFTIDGQLWVLGPGGGIWVPPEASGTFVARSRCRLVVVFIASTAKKRLLHEAKRVVVSPLLSALSHALAEAPQGRQDARSKRIARLLVGDVHYLPVKAIELPLPCLPRLKQLCIRMREDPGAALPAAAAAREMGVSQRTFGRRFEREAGMSYAAWSRSAKILHALTQIAKGDSVYNASIAAGFSGASSFCSTFRRVAGMTPKEYFDSKGSLWDSDETMFG</sequence>
<name>A0ABV8NV52_9BURK</name>
<accession>A0ABV8NV52</accession>
<dbReference type="Proteomes" id="UP001595848">
    <property type="component" value="Unassembled WGS sequence"/>
</dbReference>
<dbReference type="InterPro" id="IPR018062">
    <property type="entry name" value="HTH_AraC-typ_CS"/>
</dbReference>
<comment type="caution">
    <text evidence="5">The sequence shown here is derived from an EMBL/GenBank/DDBJ whole genome shotgun (WGS) entry which is preliminary data.</text>
</comment>
<evidence type="ECO:0000256" key="2">
    <source>
        <dbReference type="ARBA" id="ARBA00023125"/>
    </source>
</evidence>
<proteinExistence type="predicted"/>
<evidence type="ECO:0000313" key="6">
    <source>
        <dbReference type="Proteomes" id="UP001595848"/>
    </source>
</evidence>
<keyword evidence="2" id="KW-0238">DNA-binding</keyword>
<dbReference type="RefSeq" id="WP_217962602.1">
    <property type="nucleotide sequence ID" value="NZ_JAHTBN010000001.1"/>
</dbReference>
<reference evidence="6" key="1">
    <citation type="journal article" date="2019" name="Int. J. Syst. Evol. Microbiol.">
        <title>The Global Catalogue of Microorganisms (GCM) 10K type strain sequencing project: providing services to taxonomists for standard genome sequencing and annotation.</title>
        <authorList>
            <consortium name="The Broad Institute Genomics Platform"/>
            <consortium name="The Broad Institute Genome Sequencing Center for Infectious Disease"/>
            <person name="Wu L."/>
            <person name="Ma J."/>
        </authorList>
    </citation>
    <scope>NUCLEOTIDE SEQUENCE [LARGE SCALE GENOMIC DNA]</scope>
    <source>
        <strain evidence="6">LMG 24813</strain>
    </source>
</reference>
<keyword evidence="1" id="KW-0805">Transcription regulation</keyword>
<organism evidence="5 6">
    <name type="scientific">Candidimonas humi</name>
    <dbReference type="NCBI Taxonomy" id="683355"/>
    <lineage>
        <taxon>Bacteria</taxon>
        <taxon>Pseudomonadati</taxon>
        <taxon>Pseudomonadota</taxon>
        <taxon>Betaproteobacteria</taxon>
        <taxon>Burkholderiales</taxon>
        <taxon>Alcaligenaceae</taxon>
        <taxon>Candidimonas</taxon>
    </lineage>
</organism>
<dbReference type="PANTHER" id="PTHR11019">
    <property type="entry name" value="HTH-TYPE TRANSCRIPTIONAL REGULATOR NIMR"/>
    <property type="match status" value="1"/>
</dbReference>
<gene>
    <name evidence="5" type="ORF">ACFOY1_02030</name>
</gene>
<dbReference type="PROSITE" id="PS01124">
    <property type="entry name" value="HTH_ARAC_FAMILY_2"/>
    <property type="match status" value="1"/>
</dbReference>
<protein>
    <submittedName>
        <fullName evidence="5">AraC family transcriptional regulator</fullName>
    </submittedName>
</protein>
<dbReference type="PROSITE" id="PS00041">
    <property type="entry name" value="HTH_ARAC_FAMILY_1"/>
    <property type="match status" value="1"/>
</dbReference>
<keyword evidence="3" id="KW-0804">Transcription</keyword>
<dbReference type="Pfam" id="PF12833">
    <property type="entry name" value="HTH_18"/>
    <property type="match status" value="1"/>
</dbReference>
<feature type="domain" description="HTH araC/xylS-type" evidence="4">
    <location>
        <begin position="159"/>
        <end position="256"/>
    </location>
</feature>
<dbReference type="PANTHER" id="PTHR11019:SF199">
    <property type="entry name" value="HTH-TYPE TRANSCRIPTIONAL REGULATOR NIMR"/>
    <property type="match status" value="1"/>
</dbReference>
<evidence type="ECO:0000256" key="3">
    <source>
        <dbReference type="ARBA" id="ARBA00023163"/>
    </source>
</evidence>
<evidence type="ECO:0000313" key="5">
    <source>
        <dbReference type="EMBL" id="MFC4199720.1"/>
    </source>
</evidence>
<dbReference type="EMBL" id="JBHSBV010000001">
    <property type="protein sequence ID" value="MFC4199720.1"/>
    <property type="molecule type" value="Genomic_DNA"/>
</dbReference>
<dbReference type="SMART" id="SM00342">
    <property type="entry name" value="HTH_ARAC"/>
    <property type="match status" value="1"/>
</dbReference>
<dbReference type="InterPro" id="IPR018060">
    <property type="entry name" value="HTH_AraC"/>
</dbReference>
<keyword evidence="6" id="KW-1185">Reference proteome</keyword>
<evidence type="ECO:0000259" key="4">
    <source>
        <dbReference type="PROSITE" id="PS01124"/>
    </source>
</evidence>